<accession>A0A9X4KJ65</accession>
<evidence type="ECO:0000313" key="2">
    <source>
        <dbReference type="EMBL" id="MDG0793058.1"/>
    </source>
</evidence>
<evidence type="ECO:0000256" key="1">
    <source>
        <dbReference type="SAM" id="Phobius"/>
    </source>
</evidence>
<dbReference type="EMBL" id="JAPDHZ010000004">
    <property type="protein sequence ID" value="MDG0793058.1"/>
    <property type="molecule type" value="Genomic_DNA"/>
</dbReference>
<keyword evidence="3" id="KW-1185">Reference proteome</keyword>
<organism evidence="2 3">
    <name type="scientific">Cohnella ginsengisoli</name>
    <dbReference type="NCBI Taxonomy" id="425004"/>
    <lineage>
        <taxon>Bacteria</taxon>
        <taxon>Bacillati</taxon>
        <taxon>Bacillota</taxon>
        <taxon>Bacilli</taxon>
        <taxon>Bacillales</taxon>
        <taxon>Paenibacillaceae</taxon>
        <taxon>Cohnella</taxon>
    </lineage>
</organism>
<keyword evidence="1" id="KW-1133">Transmembrane helix</keyword>
<proteinExistence type="predicted"/>
<dbReference type="AlphaFoldDB" id="A0A9X4KJ65"/>
<feature type="transmembrane region" description="Helical" evidence="1">
    <location>
        <begin position="7"/>
        <end position="26"/>
    </location>
</feature>
<feature type="transmembrane region" description="Helical" evidence="1">
    <location>
        <begin position="32"/>
        <end position="49"/>
    </location>
</feature>
<keyword evidence="1" id="KW-0812">Transmembrane</keyword>
<gene>
    <name evidence="2" type="ORF">OMP38_21015</name>
</gene>
<protein>
    <submittedName>
        <fullName evidence="2">Uncharacterized protein</fullName>
    </submittedName>
</protein>
<comment type="caution">
    <text evidence="2">The sequence shown here is derived from an EMBL/GenBank/DDBJ whole genome shotgun (WGS) entry which is preliminary data.</text>
</comment>
<name>A0A9X4KJ65_9BACL</name>
<dbReference type="RefSeq" id="WP_277566900.1">
    <property type="nucleotide sequence ID" value="NZ_JAPDHZ010000004.1"/>
</dbReference>
<reference evidence="2 3" key="1">
    <citation type="submission" date="2022-10" db="EMBL/GenBank/DDBJ databases">
        <title>Comparative genomic analysis of Cohnella hashimotonis sp. nov., isolated from the International Space Station.</title>
        <authorList>
            <person name="Simpson A."/>
            <person name="Venkateswaran K."/>
        </authorList>
    </citation>
    <scope>NUCLEOTIDE SEQUENCE [LARGE SCALE GENOMIC DNA]</scope>
    <source>
        <strain evidence="2 3">DSM 18997</strain>
    </source>
</reference>
<keyword evidence="1" id="KW-0472">Membrane</keyword>
<evidence type="ECO:0000313" key="3">
    <source>
        <dbReference type="Proteomes" id="UP001153387"/>
    </source>
</evidence>
<sequence>MQTHPLQFVIFGVLIVIFGIADLLFLNPYVGVVLVFTGIALAFFGWRRVRASKKETAARGVKSIRLGYSISRSPRSTYTV</sequence>
<dbReference type="Proteomes" id="UP001153387">
    <property type="component" value="Unassembled WGS sequence"/>
</dbReference>